<organism evidence="3 4">
    <name type="scientific">Ascobolus immersus RN42</name>
    <dbReference type="NCBI Taxonomy" id="1160509"/>
    <lineage>
        <taxon>Eukaryota</taxon>
        <taxon>Fungi</taxon>
        <taxon>Dikarya</taxon>
        <taxon>Ascomycota</taxon>
        <taxon>Pezizomycotina</taxon>
        <taxon>Pezizomycetes</taxon>
        <taxon>Pezizales</taxon>
        <taxon>Ascobolaceae</taxon>
        <taxon>Ascobolus</taxon>
    </lineage>
</organism>
<feature type="compositionally biased region" description="Basic and acidic residues" evidence="1">
    <location>
        <begin position="661"/>
        <end position="673"/>
    </location>
</feature>
<dbReference type="Proteomes" id="UP000275078">
    <property type="component" value="Unassembled WGS sequence"/>
</dbReference>
<gene>
    <name evidence="3" type="ORF">BJ508DRAFT_157925</name>
</gene>
<feature type="transmembrane region" description="Helical" evidence="2">
    <location>
        <begin position="45"/>
        <end position="72"/>
    </location>
</feature>
<evidence type="ECO:0000256" key="2">
    <source>
        <dbReference type="SAM" id="Phobius"/>
    </source>
</evidence>
<evidence type="ECO:0000256" key="1">
    <source>
        <dbReference type="SAM" id="MobiDB-lite"/>
    </source>
</evidence>
<keyword evidence="2" id="KW-0472">Membrane</keyword>
<dbReference type="EMBL" id="ML119651">
    <property type="protein sequence ID" value="RPA85925.1"/>
    <property type="molecule type" value="Genomic_DNA"/>
</dbReference>
<feature type="region of interest" description="Disordered" evidence="1">
    <location>
        <begin position="661"/>
        <end position="684"/>
    </location>
</feature>
<feature type="compositionally biased region" description="Low complexity" evidence="1">
    <location>
        <begin position="674"/>
        <end position="683"/>
    </location>
</feature>
<protein>
    <submittedName>
        <fullName evidence="3">Uncharacterized protein</fullName>
    </submittedName>
</protein>
<keyword evidence="2" id="KW-0812">Transmembrane</keyword>
<keyword evidence="2" id="KW-1133">Transmembrane helix</keyword>
<feature type="transmembrane region" description="Helical" evidence="2">
    <location>
        <begin position="126"/>
        <end position="146"/>
    </location>
</feature>
<dbReference type="STRING" id="1160509.A0A3N4IIG8"/>
<accession>A0A3N4IIG8</accession>
<dbReference type="OrthoDB" id="5337208at2759"/>
<proteinExistence type="predicted"/>
<keyword evidence="4" id="KW-1185">Reference proteome</keyword>
<evidence type="ECO:0000313" key="4">
    <source>
        <dbReference type="Proteomes" id="UP000275078"/>
    </source>
</evidence>
<evidence type="ECO:0000313" key="3">
    <source>
        <dbReference type="EMBL" id="RPA85925.1"/>
    </source>
</evidence>
<dbReference type="AlphaFoldDB" id="A0A3N4IIG8"/>
<sequence length="820" mass="92872">MDLYTTPQDDTYLLNWRQWYTIPQDENKSFLVVVMSTREAQYWTVTYTILVGYIFSALISLAADITIPFFPLRNHGTRHAMLASFRNDRNPITLFQRNLMWLFKGLYRVKKNGEHVRDWKTIKGSLFFIAFAVFFFATQNISQFLLGGRELKRFQRAPANPAKLFYPYTPPTDPNFERIFDALRRIKAAGVYQSIGRSEIARVALSKRIMTDYREWDRGTSTKFEYFYSYGMSGFEMGLRDAPNLMYNVSGHCISDYSISSLYVEGVRDIYPFPGATDPAGASAVDSLAEERQAPFLNIDHNQFRDFSVEPIFYNIVPHTAGRLAHTENKVDPWYATEVRTDTNGTLFEANPYRVRRFRPPVQCHQNDTFTLGKHTVISPSDLYTLPGLKLSEFLQGVFVAELSPPIVTLISAVAESATLDSAVHFSMNSDDKFNAEKASTENDLKRLTYLAFVYSREIVRNTVLLYGGLDLSGDLAGLENLAVNPATNRIEKEYADFFIDTPNAAALDVYLMLIVPAICLLLVGISHVYSRVYSRMGRINTEGGNSSRRSKLALRKMAFNGVHLYRMLDEAVTNRRRWGGRLSETPFVRDLSEETPSSPILCTKDARLCREAPAIVNEKVTTGALTDPNPEGHLSKGLESGNNLAIAEVKASTLVQVPKKNDFSVQEEERGSRGSQASSSDSTFIAKHDGWEATEFQVASHEFSAFVKPRAVLPTVRLTEPDAIVHKHDLIMSPAALLQKLVFPFLKGDVEGCHDWLDLALTTENPSFVYQTRPDPSVLKQNGGFWNGIKRIFGFEEKSENLHGVEERRDIYWNRVRKD</sequence>
<name>A0A3N4IIG8_ASCIM</name>
<reference evidence="3 4" key="1">
    <citation type="journal article" date="2018" name="Nat. Ecol. Evol.">
        <title>Pezizomycetes genomes reveal the molecular basis of ectomycorrhizal truffle lifestyle.</title>
        <authorList>
            <person name="Murat C."/>
            <person name="Payen T."/>
            <person name="Noel B."/>
            <person name="Kuo A."/>
            <person name="Morin E."/>
            <person name="Chen J."/>
            <person name="Kohler A."/>
            <person name="Krizsan K."/>
            <person name="Balestrini R."/>
            <person name="Da Silva C."/>
            <person name="Montanini B."/>
            <person name="Hainaut M."/>
            <person name="Levati E."/>
            <person name="Barry K.W."/>
            <person name="Belfiori B."/>
            <person name="Cichocki N."/>
            <person name="Clum A."/>
            <person name="Dockter R.B."/>
            <person name="Fauchery L."/>
            <person name="Guy J."/>
            <person name="Iotti M."/>
            <person name="Le Tacon F."/>
            <person name="Lindquist E.A."/>
            <person name="Lipzen A."/>
            <person name="Malagnac F."/>
            <person name="Mello A."/>
            <person name="Molinier V."/>
            <person name="Miyauchi S."/>
            <person name="Poulain J."/>
            <person name="Riccioni C."/>
            <person name="Rubini A."/>
            <person name="Sitrit Y."/>
            <person name="Splivallo R."/>
            <person name="Traeger S."/>
            <person name="Wang M."/>
            <person name="Zifcakova L."/>
            <person name="Wipf D."/>
            <person name="Zambonelli A."/>
            <person name="Paolocci F."/>
            <person name="Nowrousian M."/>
            <person name="Ottonello S."/>
            <person name="Baldrian P."/>
            <person name="Spatafora J.W."/>
            <person name="Henrissat B."/>
            <person name="Nagy L.G."/>
            <person name="Aury J.M."/>
            <person name="Wincker P."/>
            <person name="Grigoriev I.V."/>
            <person name="Bonfante P."/>
            <person name="Martin F.M."/>
        </authorList>
    </citation>
    <scope>NUCLEOTIDE SEQUENCE [LARGE SCALE GENOMIC DNA]</scope>
    <source>
        <strain evidence="3 4">RN42</strain>
    </source>
</reference>
<feature type="transmembrane region" description="Helical" evidence="2">
    <location>
        <begin position="510"/>
        <end position="530"/>
    </location>
</feature>